<proteinExistence type="predicted"/>
<evidence type="ECO:0000313" key="2">
    <source>
        <dbReference type="Proteomes" id="UP001652394"/>
    </source>
</evidence>
<organism evidence="1 2">
    <name type="scientific">Faecalicatena acetigenes</name>
    <dbReference type="NCBI Taxonomy" id="2981790"/>
    <lineage>
        <taxon>Bacteria</taxon>
        <taxon>Bacillati</taxon>
        <taxon>Bacillota</taxon>
        <taxon>Clostridia</taxon>
        <taxon>Lachnospirales</taxon>
        <taxon>Lachnospiraceae</taxon>
        <taxon>Faecalicatena</taxon>
    </lineage>
</organism>
<evidence type="ECO:0000313" key="1">
    <source>
        <dbReference type="EMBL" id="MCU6747437.1"/>
    </source>
</evidence>
<keyword evidence="2" id="KW-1185">Reference proteome</keyword>
<dbReference type="RefSeq" id="WP_059066723.1">
    <property type="nucleotide sequence ID" value="NZ_JAOQJX010000008.1"/>
</dbReference>
<protein>
    <submittedName>
        <fullName evidence="1">Transposase</fullName>
    </submittedName>
</protein>
<sequence length="74" mass="8500">MSKLSEESLKYIIARLVDNANDAVEESEKDKSDTFNQGRRLAYYEMLDILKSELDVRDADLKELGLDFDVNKIA</sequence>
<name>A0ABT2TAX9_9FIRM</name>
<accession>A0ABT2TAX9</accession>
<dbReference type="EMBL" id="JAOQJX010000008">
    <property type="protein sequence ID" value="MCU6747437.1"/>
    <property type="molecule type" value="Genomic_DNA"/>
</dbReference>
<comment type="caution">
    <text evidence="1">The sequence shown here is derived from an EMBL/GenBank/DDBJ whole genome shotgun (WGS) entry which is preliminary data.</text>
</comment>
<dbReference type="Proteomes" id="UP001652394">
    <property type="component" value="Unassembled WGS sequence"/>
</dbReference>
<gene>
    <name evidence="1" type="ORF">OCV51_07185</name>
</gene>
<reference evidence="1 2" key="1">
    <citation type="journal article" date="2021" name="ISME Commun">
        <title>Automated analysis of genomic sequences facilitates high-throughput and comprehensive description of bacteria.</title>
        <authorList>
            <person name="Hitch T.C.A."/>
        </authorList>
    </citation>
    <scope>NUCLEOTIDE SEQUENCE [LARGE SCALE GENOMIC DNA]</scope>
    <source>
        <strain evidence="1 2">H2_18</strain>
    </source>
</reference>